<dbReference type="KEGG" id="ntt:TAO_0160"/>
<accession>A0A1Q2SK89</accession>
<feature type="region of interest" description="Disordered" evidence="1">
    <location>
        <begin position="68"/>
        <end position="97"/>
    </location>
</feature>
<evidence type="ECO:0000256" key="1">
    <source>
        <dbReference type="SAM" id="MobiDB-lite"/>
    </source>
</evidence>
<evidence type="ECO:0000313" key="3">
    <source>
        <dbReference type="Proteomes" id="UP000243679"/>
    </source>
</evidence>
<keyword evidence="3" id="KW-1185">Reference proteome</keyword>
<gene>
    <name evidence="2" type="ORF">TAO_0160</name>
</gene>
<name>A0A1Q2SK89_9GAMM</name>
<protein>
    <submittedName>
        <fullName evidence="2">Hypothetical conserved protein</fullName>
    </submittedName>
</protein>
<sequence length="192" mass="21714">MLANLLAGLCLLALIIIVLKALYPVRLSPDAGKTQAKTDSVNTHPPARKPPEQIALIPFTRYGEIATRPLFRPNRQPPDPDEMETGETNETKEQRAIREREEQQLNSHVEDLFVISGIVVTDHKAIALLHDIKNDKLLRAIEGEELEGWKIKQIFPDNVLFRNTERVETLNLIRRFEPVKASTSPKNSPSAR</sequence>
<dbReference type="EMBL" id="AP014836">
    <property type="protein sequence ID" value="BAW79530.1"/>
    <property type="molecule type" value="Genomic_DNA"/>
</dbReference>
<organism evidence="2 3">
    <name type="scientific">Candidatus Nitrosoglobus terrae</name>
    <dbReference type="NCBI Taxonomy" id="1630141"/>
    <lineage>
        <taxon>Bacteria</taxon>
        <taxon>Pseudomonadati</taxon>
        <taxon>Pseudomonadota</taxon>
        <taxon>Gammaproteobacteria</taxon>
        <taxon>Chromatiales</taxon>
        <taxon>Chromatiaceae</taxon>
        <taxon>Candidatus Nitrosoglobus</taxon>
    </lineage>
</organism>
<dbReference type="AlphaFoldDB" id="A0A1Q2SK89"/>
<reference evidence="2 3" key="1">
    <citation type="journal article" date="2017" name="ISME J.">
        <title>An acid-tolerant ammonia-oxidizing ?-proteobacterium from soil.</title>
        <authorList>
            <person name="Hayatsu M."/>
            <person name="Tago K."/>
            <person name="Uchiyama I."/>
            <person name="Toyoda A."/>
            <person name="Wang Y."/>
            <person name="Shimomura Y."/>
            <person name="Okubo T."/>
            <person name="Kurisu F."/>
            <person name="Hirono Y."/>
            <person name="Nonaka K."/>
            <person name="Akiyama H."/>
            <person name="Itoh T."/>
            <person name="Takami H."/>
        </authorList>
    </citation>
    <scope>NUCLEOTIDE SEQUENCE [LARGE SCALE GENOMIC DNA]</scope>
    <source>
        <strain evidence="2 3">TAO100</strain>
    </source>
</reference>
<evidence type="ECO:0000313" key="2">
    <source>
        <dbReference type="EMBL" id="BAW79530.1"/>
    </source>
</evidence>
<proteinExistence type="predicted"/>
<dbReference type="Proteomes" id="UP000243679">
    <property type="component" value="Chromosome"/>
</dbReference>
<feature type="region of interest" description="Disordered" evidence="1">
    <location>
        <begin position="31"/>
        <end position="53"/>
    </location>
</feature>